<dbReference type="Proteomes" id="UP000182152">
    <property type="component" value="Unassembled WGS sequence"/>
</dbReference>
<organism evidence="2 3">
    <name type="scientific">Enterococcus ratti</name>
    <dbReference type="NCBI Taxonomy" id="150033"/>
    <lineage>
        <taxon>Bacteria</taxon>
        <taxon>Bacillati</taxon>
        <taxon>Bacillota</taxon>
        <taxon>Bacilli</taxon>
        <taxon>Lactobacillales</taxon>
        <taxon>Enterococcaceae</taxon>
        <taxon>Enterococcus</taxon>
    </lineage>
</organism>
<evidence type="ECO:0000313" key="3">
    <source>
        <dbReference type="Proteomes" id="UP000182152"/>
    </source>
</evidence>
<feature type="transmembrane region" description="Helical" evidence="1">
    <location>
        <begin position="12"/>
        <end position="40"/>
    </location>
</feature>
<sequence>MTVSVGKSKKISMFMAFFSFFLTEKVLFHLIGIMFLLTAFIVAGSVYFVLLGISALIYFQTMLFLTEKSRDENQ</sequence>
<protein>
    <submittedName>
        <fullName evidence="2">Uncharacterized protein</fullName>
    </submittedName>
</protein>
<keyword evidence="1" id="KW-1133">Transmembrane helix</keyword>
<evidence type="ECO:0000256" key="1">
    <source>
        <dbReference type="SAM" id="Phobius"/>
    </source>
</evidence>
<keyword evidence="1" id="KW-0472">Membrane</keyword>
<reference evidence="2 3" key="1">
    <citation type="submission" date="2014-12" db="EMBL/GenBank/DDBJ databases">
        <title>Draft genome sequences of 29 type strains of Enterococci.</title>
        <authorList>
            <person name="Zhong Z."/>
            <person name="Sun Z."/>
            <person name="Liu W."/>
            <person name="Zhang W."/>
            <person name="Zhang H."/>
        </authorList>
    </citation>
    <scope>NUCLEOTIDE SEQUENCE [LARGE SCALE GENOMIC DNA]</scope>
    <source>
        <strain evidence="2 3">DSM 15687</strain>
    </source>
</reference>
<keyword evidence="3" id="KW-1185">Reference proteome</keyword>
<gene>
    <name evidence="2" type="ORF">RV14_GL000554</name>
</gene>
<feature type="transmembrane region" description="Helical" evidence="1">
    <location>
        <begin position="46"/>
        <end position="65"/>
    </location>
</feature>
<evidence type="ECO:0000313" key="2">
    <source>
        <dbReference type="EMBL" id="OJG80492.1"/>
    </source>
</evidence>
<keyword evidence="1" id="KW-0812">Transmembrane</keyword>
<proteinExistence type="predicted"/>
<dbReference type="AlphaFoldDB" id="A0A1L8WIA4"/>
<dbReference type="EMBL" id="JXLB01000014">
    <property type="protein sequence ID" value="OJG80492.1"/>
    <property type="molecule type" value="Genomic_DNA"/>
</dbReference>
<name>A0A1L8WIA4_9ENTE</name>
<accession>A0A1L8WIA4</accession>
<comment type="caution">
    <text evidence="2">The sequence shown here is derived from an EMBL/GenBank/DDBJ whole genome shotgun (WGS) entry which is preliminary data.</text>
</comment>